<dbReference type="AlphaFoldDB" id="A0A8S9PCQ8"/>
<dbReference type="GO" id="GO:0016787">
    <property type="term" value="F:hydrolase activity"/>
    <property type="evidence" value="ECO:0007669"/>
    <property type="project" value="UniProtKB-KW"/>
</dbReference>
<evidence type="ECO:0000313" key="2">
    <source>
        <dbReference type="EMBL" id="KAF3511132.1"/>
    </source>
</evidence>
<evidence type="ECO:0000259" key="1">
    <source>
        <dbReference type="Pfam" id="PF26142"/>
    </source>
</evidence>
<dbReference type="GO" id="GO:0003723">
    <property type="term" value="F:RNA binding"/>
    <property type="evidence" value="ECO:0007669"/>
    <property type="project" value="UniProtKB-KW"/>
</dbReference>
<evidence type="ECO:0000313" key="3">
    <source>
        <dbReference type="Proteomes" id="UP000712600"/>
    </source>
</evidence>
<gene>
    <name evidence="2" type="ORF">F2Q69_00005210</name>
</gene>
<dbReference type="Gene3D" id="3.30.70.2280">
    <property type="match status" value="1"/>
</dbReference>
<dbReference type="Pfam" id="PF26142">
    <property type="entry name" value="DD_DDX21-DDX50"/>
    <property type="match status" value="1"/>
</dbReference>
<dbReference type="GO" id="GO:0005524">
    <property type="term" value="F:ATP binding"/>
    <property type="evidence" value="ECO:0007669"/>
    <property type="project" value="InterPro"/>
</dbReference>
<sequence length="141" mass="14867">MLYYSRKSGIEKQAGVKFEHVSAPHPNDIARAVGMEAAEKITQVCDSVVPAFMAAAKKLLESSGVSAVSRRESLSEDKVNSIEGLTLTADGQGAVFNVVQSDVDQFIAAGSKNAESLVVAEEAAVDLVVVVMVEARDGENL</sequence>
<dbReference type="SUPFAM" id="SSF54928">
    <property type="entry name" value="RNA-binding domain, RBD"/>
    <property type="match status" value="1"/>
</dbReference>
<dbReference type="GO" id="GO:0003724">
    <property type="term" value="F:RNA helicase activity"/>
    <property type="evidence" value="ECO:0007669"/>
    <property type="project" value="UniProtKB-EC"/>
</dbReference>
<dbReference type="EMBL" id="QGKX02001521">
    <property type="protein sequence ID" value="KAF3511132.1"/>
    <property type="molecule type" value="Genomic_DNA"/>
</dbReference>
<accession>A0A8S9PCQ8</accession>
<proteinExistence type="predicted"/>
<protein>
    <recommendedName>
        <fullName evidence="1">DDX21/DDX50 dimerisation domain-containing protein</fullName>
    </recommendedName>
</protein>
<dbReference type="Proteomes" id="UP000712600">
    <property type="component" value="Unassembled WGS sequence"/>
</dbReference>
<dbReference type="InterPro" id="IPR059027">
    <property type="entry name" value="DD_DDX21-DDX50"/>
</dbReference>
<dbReference type="InterPro" id="IPR035979">
    <property type="entry name" value="RBD_domain_sf"/>
</dbReference>
<comment type="caution">
    <text evidence="2">The sequence shown here is derived from an EMBL/GenBank/DDBJ whole genome shotgun (WGS) entry which is preliminary data.</text>
</comment>
<feature type="domain" description="DDX21/DDX50 dimerisation" evidence="1">
    <location>
        <begin position="26"/>
        <end position="68"/>
    </location>
</feature>
<name>A0A8S9PCQ8_BRACR</name>
<organism evidence="2 3">
    <name type="scientific">Brassica cretica</name>
    <name type="common">Mustard</name>
    <dbReference type="NCBI Taxonomy" id="69181"/>
    <lineage>
        <taxon>Eukaryota</taxon>
        <taxon>Viridiplantae</taxon>
        <taxon>Streptophyta</taxon>
        <taxon>Embryophyta</taxon>
        <taxon>Tracheophyta</taxon>
        <taxon>Spermatophyta</taxon>
        <taxon>Magnoliopsida</taxon>
        <taxon>eudicotyledons</taxon>
        <taxon>Gunneridae</taxon>
        <taxon>Pentapetalae</taxon>
        <taxon>rosids</taxon>
        <taxon>malvids</taxon>
        <taxon>Brassicales</taxon>
        <taxon>Brassicaceae</taxon>
        <taxon>Brassiceae</taxon>
        <taxon>Brassica</taxon>
    </lineage>
</organism>
<reference evidence="2" key="1">
    <citation type="submission" date="2019-12" db="EMBL/GenBank/DDBJ databases">
        <title>Genome sequencing and annotation of Brassica cretica.</title>
        <authorList>
            <person name="Studholme D.J."/>
            <person name="Sarris P."/>
        </authorList>
    </citation>
    <scope>NUCLEOTIDE SEQUENCE</scope>
    <source>
        <strain evidence="2">PFS-109/04</strain>
        <tissue evidence="2">Leaf</tissue>
    </source>
</reference>